<evidence type="ECO:0000256" key="1">
    <source>
        <dbReference type="SAM" id="Phobius"/>
    </source>
</evidence>
<sequence length="516" mass="57151">MSDSEKPPLQMPSPMAKALVFESPVNSEETLTNGTFDEKKYLGRDNSMSSFDISSPNQRTDVEAIDLEAQTVQGQPKRFANLRYAVLTLYRRLFTLVFLANIGVFAWVMVSDRKLVALVNATAANLLACGLARQPLVVNAIFFVVCCIPRSAPLVLRRWAAKAYHYGGVHSGCGIAALVWYIGFIGLMSQQYWGSSATNAAGAVAVSFSAAPITLAYIILVLLVAIPVVAHPTFRSKRHDYFELTHRFLGWIVVALFVALLIVFSNEITQAEQLSLGHFLVTLPAFWFLMVTVLAIVHPWLLLRKVPVRAEVLSTHAVRLHFNYRPTSFGKGISLSKSPLRDWHGFATFPDPAPTNKTEAAGFSCLISKAGDWTTDCIQNPPSHLWKRGVRITGFAYAMRVFRRIIVVTTGSGIGPCLSFLGDENRPALRVVWQTRAPLRTYGQGVLDLVHRMDPSPIVMDTNECGRVDMVPIVQRQVQQFNAEAVCVISNPLLTRRIVYELEARGVPAFGPIFDS</sequence>
<feature type="transmembrane region" description="Helical" evidence="1">
    <location>
        <begin position="93"/>
        <end position="110"/>
    </location>
</feature>
<accession>A0A1V6TQH4</accession>
<feature type="transmembrane region" description="Helical" evidence="1">
    <location>
        <begin position="200"/>
        <end position="228"/>
    </location>
</feature>
<dbReference type="GO" id="GO:0005886">
    <property type="term" value="C:plasma membrane"/>
    <property type="evidence" value="ECO:0007669"/>
    <property type="project" value="TreeGrafter"/>
</dbReference>
<dbReference type="GO" id="GO:0043935">
    <property type="term" value="P:sexual sporulation resulting in formation of a cellular spore"/>
    <property type="evidence" value="ECO:0007669"/>
    <property type="project" value="TreeGrafter"/>
</dbReference>
<keyword evidence="1" id="KW-0472">Membrane</keyword>
<keyword evidence="3" id="KW-1185">Reference proteome</keyword>
<dbReference type="PANTHER" id="PTHR33927">
    <property type="entry name" value="TRANSMEMBRANE PROTEIN"/>
    <property type="match status" value="1"/>
</dbReference>
<feature type="transmembrane region" description="Helical" evidence="1">
    <location>
        <begin position="168"/>
        <end position="188"/>
    </location>
</feature>
<organism evidence="2 3">
    <name type="scientific">Penicillium steckii</name>
    <dbReference type="NCBI Taxonomy" id="303698"/>
    <lineage>
        <taxon>Eukaryota</taxon>
        <taxon>Fungi</taxon>
        <taxon>Dikarya</taxon>
        <taxon>Ascomycota</taxon>
        <taxon>Pezizomycotina</taxon>
        <taxon>Eurotiomycetes</taxon>
        <taxon>Eurotiomycetidae</taxon>
        <taxon>Eurotiales</taxon>
        <taxon>Aspergillaceae</taxon>
        <taxon>Penicillium</taxon>
    </lineage>
</organism>
<dbReference type="PANTHER" id="PTHR33927:SF3">
    <property type="entry name" value="INTEGRAL MEMBRANE PROTEIN TMPA"/>
    <property type="match status" value="1"/>
</dbReference>
<comment type="caution">
    <text evidence="2">The sequence shown here is derived from an EMBL/GenBank/DDBJ whole genome shotgun (WGS) entry which is preliminary data.</text>
</comment>
<dbReference type="OrthoDB" id="6509636at2759"/>
<feature type="transmembrane region" description="Helical" evidence="1">
    <location>
        <begin position="136"/>
        <end position="156"/>
    </location>
</feature>
<dbReference type="GO" id="GO:0075306">
    <property type="term" value="P:regulation of conidium formation"/>
    <property type="evidence" value="ECO:0007669"/>
    <property type="project" value="TreeGrafter"/>
</dbReference>
<dbReference type="EMBL" id="MLKD01000004">
    <property type="protein sequence ID" value="OQE27813.1"/>
    <property type="molecule type" value="Genomic_DNA"/>
</dbReference>
<keyword evidence="1" id="KW-1133">Transmembrane helix</keyword>
<feature type="transmembrane region" description="Helical" evidence="1">
    <location>
        <begin position="248"/>
        <end position="265"/>
    </location>
</feature>
<evidence type="ECO:0000313" key="3">
    <source>
        <dbReference type="Proteomes" id="UP000191285"/>
    </source>
</evidence>
<evidence type="ECO:0000313" key="2">
    <source>
        <dbReference type="EMBL" id="OQE27813.1"/>
    </source>
</evidence>
<protein>
    <recommendedName>
        <fullName evidence="4">Integral membrane protein TmpA</fullName>
    </recommendedName>
</protein>
<dbReference type="GO" id="GO:0048315">
    <property type="term" value="P:conidium formation"/>
    <property type="evidence" value="ECO:0007669"/>
    <property type="project" value="TreeGrafter"/>
</dbReference>
<name>A0A1V6TQH4_9EURO</name>
<proteinExistence type="predicted"/>
<dbReference type="Proteomes" id="UP000191285">
    <property type="component" value="Unassembled WGS sequence"/>
</dbReference>
<evidence type="ECO:0008006" key="4">
    <source>
        <dbReference type="Google" id="ProtNLM"/>
    </source>
</evidence>
<dbReference type="AlphaFoldDB" id="A0A1V6TQH4"/>
<gene>
    <name evidence="2" type="ORF">PENSTE_c004G01858</name>
</gene>
<keyword evidence="1" id="KW-0812">Transmembrane</keyword>
<reference evidence="3" key="1">
    <citation type="journal article" date="2017" name="Nat. Microbiol.">
        <title>Global analysis of biosynthetic gene clusters reveals vast potential of secondary metabolite production in Penicillium species.</title>
        <authorList>
            <person name="Nielsen J.C."/>
            <person name="Grijseels S."/>
            <person name="Prigent S."/>
            <person name="Ji B."/>
            <person name="Dainat J."/>
            <person name="Nielsen K.F."/>
            <person name="Frisvad J.C."/>
            <person name="Workman M."/>
            <person name="Nielsen J."/>
        </authorList>
    </citation>
    <scope>NUCLEOTIDE SEQUENCE [LARGE SCALE GENOMIC DNA]</scope>
    <source>
        <strain evidence="3">IBT 24891</strain>
    </source>
</reference>
<dbReference type="InterPro" id="IPR052979">
    <property type="entry name" value="Adenylate-forming_domain"/>
</dbReference>
<feature type="transmembrane region" description="Helical" evidence="1">
    <location>
        <begin position="285"/>
        <end position="303"/>
    </location>
</feature>